<dbReference type="Pfam" id="PF13487">
    <property type="entry name" value="HD_5"/>
    <property type="match status" value="1"/>
</dbReference>
<evidence type="ECO:0000313" key="4">
    <source>
        <dbReference type="Proteomes" id="UP000075683"/>
    </source>
</evidence>
<dbReference type="InterPro" id="IPR014710">
    <property type="entry name" value="RmlC-like_jellyroll"/>
</dbReference>
<comment type="caution">
    <text evidence="3">The sequence shown here is derived from an EMBL/GenBank/DDBJ whole genome shotgun (WGS) entry which is preliminary data.</text>
</comment>
<evidence type="ECO:0000259" key="1">
    <source>
        <dbReference type="PROSITE" id="PS51831"/>
    </source>
</evidence>
<accession>A0A150LM48</accession>
<dbReference type="PANTHER" id="PTHR43155">
    <property type="entry name" value="CYCLIC DI-GMP PHOSPHODIESTERASE PA4108-RELATED"/>
    <property type="match status" value="1"/>
</dbReference>
<dbReference type="SUPFAM" id="SSF51182">
    <property type="entry name" value="RmlC-like cupins"/>
    <property type="match status" value="1"/>
</dbReference>
<dbReference type="InterPro" id="IPR037522">
    <property type="entry name" value="HD_GYP_dom"/>
</dbReference>
<feature type="domain" description="HD" evidence="1">
    <location>
        <begin position="139"/>
        <end position="263"/>
    </location>
</feature>
<protein>
    <submittedName>
        <fullName evidence="3">Uncharacterized protein</fullName>
    </submittedName>
</protein>
<dbReference type="RefSeq" id="WP_061569469.1">
    <property type="nucleotide sequence ID" value="NZ_LQYT01000082.1"/>
</dbReference>
<dbReference type="STRING" id="301148.B4135_2943"/>
<dbReference type="InterPro" id="IPR006674">
    <property type="entry name" value="HD_domain"/>
</dbReference>
<dbReference type="PANTHER" id="PTHR43155:SF2">
    <property type="entry name" value="CYCLIC DI-GMP PHOSPHODIESTERASE PA4108"/>
    <property type="match status" value="1"/>
</dbReference>
<dbReference type="SMART" id="SM00471">
    <property type="entry name" value="HDc"/>
    <property type="match status" value="1"/>
</dbReference>
<evidence type="ECO:0000259" key="2">
    <source>
        <dbReference type="PROSITE" id="PS51832"/>
    </source>
</evidence>
<dbReference type="InterPro" id="IPR003607">
    <property type="entry name" value="HD/PDEase_dom"/>
</dbReference>
<sequence length="312" mass="35174">MQFNQYGLVLHKNGEALENISYKGIQFQLLASYDGTEVIKHTLDQGTKWTIISSSDWNGLEFLYVLKGSLLVTVDEKMLEVHAGDNLSLAPAKKTCIFEAQKPTEFIYVSSRPVFKNYTDLVEQLKQLGIIVEEKDGYTADHCVRIKEFSLSIGKMLNLSQKELYVLHLGSFLHDIGKVKIPDSILQKPGKLTKEEWDIIKMHPIYGRDILLDSKLPMLMQAATIVEQHHERYDGKGYPFGLKGEEISIGAAIVAVADSLDAMTTDRVYRKARTWEEAVQEIKRGSGTLYNPRVVDAFLAIESNLKKMGGFV</sequence>
<feature type="domain" description="HD-GYP" evidence="2">
    <location>
        <begin position="117"/>
        <end position="312"/>
    </location>
</feature>
<proteinExistence type="predicted"/>
<dbReference type="PROSITE" id="PS51831">
    <property type="entry name" value="HD"/>
    <property type="match status" value="1"/>
</dbReference>
<organism evidence="3 4">
    <name type="scientific">Caldibacillus debilis</name>
    <dbReference type="NCBI Taxonomy" id="301148"/>
    <lineage>
        <taxon>Bacteria</taxon>
        <taxon>Bacillati</taxon>
        <taxon>Bacillota</taxon>
        <taxon>Bacilli</taxon>
        <taxon>Bacillales</taxon>
        <taxon>Bacillaceae</taxon>
        <taxon>Caldibacillus</taxon>
    </lineage>
</organism>
<dbReference type="OrthoDB" id="9759601at2"/>
<dbReference type="CDD" id="cd00077">
    <property type="entry name" value="HDc"/>
    <property type="match status" value="1"/>
</dbReference>
<reference evidence="3 4" key="1">
    <citation type="submission" date="2016-01" db="EMBL/GenBank/DDBJ databases">
        <title>Draft Genome Sequences of Seven Thermophilic Sporeformers Isolated from Foods.</title>
        <authorList>
            <person name="Berendsen E.M."/>
            <person name="Wells-Bennik M.H."/>
            <person name="Krawcyk A.O."/>
            <person name="De Jong A."/>
            <person name="Holsappel S."/>
            <person name="Eijlander R.T."/>
            <person name="Kuipers O.P."/>
        </authorList>
    </citation>
    <scope>NUCLEOTIDE SEQUENCE [LARGE SCALE GENOMIC DNA]</scope>
    <source>
        <strain evidence="3 4">B4135</strain>
    </source>
</reference>
<evidence type="ECO:0000313" key="3">
    <source>
        <dbReference type="EMBL" id="KYD13280.1"/>
    </source>
</evidence>
<dbReference type="InterPro" id="IPR011051">
    <property type="entry name" value="RmlC_Cupin_sf"/>
</dbReference>
<name>A0A150LM48_9BACI</name>
<dbReference type="EMBL" id="LQYT01000082">
    <property type="protein sequence ID" value="KYD13280.1"/>
    <property type="molecule type" value="Genomic_DNA"/>
</dbReference>
<dbReference type="Gene3D" id="2.60.120.10">
    <property type="entry name" value="Jelly Rolls"/>
    <property type="match status" value="1"/>
</dbReference>
<dbReference type="AlphaFoldDB" id="A0A150LM48"/>
<dbReference type="Gene3D" id="1.10.3210.10">
    <property type="entry name" value="Hypothetical protein af1432"/>
    <property type="match status" value="1"/>
</dbReference>
<gene>
    <name evidence="3" type="ORF">B4135_2943</name>
</gene>
<dbReference type="PROSITE" id="PS51832">
    <property type="entry name" value="HD_GYP"/>
    <property type="match status" value="1"/>
</dbReference>
<dbReference type="Proteomes" id="UP000075683">
    <property type="component" value="Unassembled WGS sequence"/>
</dbReference>
<dbReference type="CDD" id="cd02247">
    <property type="entry name" value="cupin_pirin_C"/>
    <property type="match status" value="1"/>
</dbReference>
<dbReference type="SUPFAM" id="SSF109604">
    <property type="entry name" value="HD-domain/PDEase-like"/>
    <property type="match status" value="1"/>
</dbReference>